<comment type="caution">
    <text evidence="1">The sequence shown here is derived from an EMBL/GenBank/DDBJ whole genome shotgun (WGS) entry which is preliminary data.</text>
</comment>
<gene>
    <name evidence="1" type="ORF">NM208_g13259</name>
</gene>
<protein>
    <submittedName>
        <fullName evidence="1">Uncharacterized protein</fullName>
    </submittedName>
</protein>
<accession>A0ACC1RN15</accession>
<keyword evidence="2" id="KW-1185">Reference proteome</keyword>
<evidence type="ECO:0000313" key="1">
    <source>
        <dbReference type="EMBL" id="KAJ3521508.1"/>
    </source>
</evidence>
<organism evidence="1 2">
    <name type="scientific">Fusarium decemcellulare</name>
    <dbReference type="NCBI Taxonomy" id="57161"/>
    <lineage>
        <taxon>Eukaryota</taxon>
        <taxon>Fungi</taxon>
        <taxon>Dikarya</taxon>
        <taxon>Ascomycota</taxon>
        <taxon>Pezizomycotina</taxon>
        <taxon>Sordariomycetes</taxon>
        <taxon>Hypocreomycetidae</taxon>
        <taxon>Hypocreales</taxon>
        <taxon>Nectriaceae</taxon>
        <taxon>Fusarium</taxon>
        <taxon>Fusarium decemcellulare species complex</taxon>
    </lineage>
</organism>
<reference evidence="1" key="1">
    <citation type="submission" date="2022-08" db="EMBL/GenBank/DDBJ databases">
        <title>Genome Sequence of Fusarium decemcellulare.</title>
        <authorList>
            <person name="Buettner E."/>
        </authorList>
    </citation>
    <scope>NUCLEOTIDE SEQUENCE</scope>
    <source>
        <strain evidence="1">Babe19</strain>
    </source>
</reference>
<proteinExistence type="predicted"/>
<name>A0ACC1RN15_9HYPO</name>
<evidence type="ECO:0000313" key="2">
    <source>
        <dbReference type="Proteomes" id="UP001148629"/>
    </source>
</evidence>
<dbReference type="Proteomes" id="UP001148629">
    <property type="component" value="Unassembled WGS sequence"/>
</dbReference>
<sequence>MDSYRYNPLRPDEIRLLRILPGEVFDDLKCELLHVSLDAIQTYEALSYTWGDNSKSEQLTIGDYQLGITANLHQALVHLKHKDLARLIWADAVCINQNDVAERNAQVRKMAEIYSFASDVIIWLGKEEDDVEPAFDIIPQIYDYMKEHGDKYMPNHHLNAGIKGPSAPEISSGDVVAISMLIQRPWFTRIWVLQEAILAKNAVIRSGSLSMPFNMFLKVFDYWYTKNFRPVIRIPLSRPLYGMMQINSLFQSTGLTLLQLLVLTRGCKSSDPRDRAFGIMSLLRSPSDIGFQIDYNLSCHETYTQLARHEIVHHKDLRFLSMAGLAISSGTLEIPSWVPDWSMCDNIYMALGYGAGSHFSAGGSTVANMESQGNNELELPSIFIDNIKDTGTKMLPSGVELGLDRPMKRGRDWLEDTSTETDVEDLFHDLEGLTKGLSSYPTGEDLDEVKQRTTVLDFLGEDTENDNAHWVVEYQSIYISCQKDPTLSIIPIIYSPSTGSTRSDSFNDVVQFDTRKERYLRTIADYTRCRVLCITKKGYIGWVPDITRRGDFIFVFPGAKVPFVLRPSENGSFKLIGECYLHGWMYGEAIKQDIKKEVVTLM</sequence>
<dbReference type="EMBL" id="JANRMS010002656">
    <property type="protein sequence ID" value="KAJ3521508.1"/>
    <property type="molecule type" value="Genomic_DNA"/>
</dbReference>